<proteinExistence type="predicted"/>
<protein>
    <submittedName>
        <fullName evidence="2">Uncharacterized protein</fullName>
    </submittedName>
</protein>
<dbReference type="AlphaFoldDB" id="A0A499VKZ8"/>
<evidence type="ECO:0000313" key="2">
    <source>
        <dbReference type="EMBL" id="BBJ53570.1"/>
    </source>
</evidence>
<feature type="region of interest" description="Disordered" evidence="1">
    <location>
        <begin position="1"/>
        <end position="93"/>
    </location>
</feature>
<feature type="compositionally biased region" description="Low complexity" evidence="1">
    <location>
        <begin position="67"/>
        <end position="93"/>
    </location>
</feature>
<accession>A0A499VKZ8</accession>
<evidence type="ECO:0000256" key="1">
    <source>
        <dbReference type="SAM" id="MobiDB-lite"/>
    </source>
</evidence>
<reference evidence="2" key="1">
    <citation type="submission" date="2019-04" db="EMBL/GenBank/DDBJ databases">
        <title>Draft genome sequences of Streptomyces avermitilis MC3.</title>
        <authorList>
            <person name="Komaki H."/>
            <person name="Tamura T."/>
            <person name="Hosoyama A."/>
        </authorList>
    </citation>
    <scope>NUCLEOTIDE SEQUENCE</scope>
    <source>
        <strain evidence="2">MC3</strain>
    </source>
</reference>
<feature type="compositionally biased region" description="Acidic residues" evidence="1">
    <location>
        <begin position="45"/>
        <end position="56"/>
    </location>
</feature>
<organism evidence="2">
    <name type="scientific">Streptomyces avermitilis</name>
    <dbReference type="NCBI Taxonomy" id="33903"/>
    <lineage>
        <taxon>Bacteria</taxon>
        <taxon>Bacillati</taxon>
        <taxon>Actinomycetota</taxon>
        <taxon>Actinomycetes</taxon>
        <taxon>Kitasatosporales</taxon>
        <taxon>Streptomycetaceae</taxon>
        <taxon>Streptomyces</taxon>
    </lineage>
</organism>
<sequence>MPLCTTRFQPLGGTHAYIPASVRDPGGKLGGREVPSTVGDREGPPDEADGADDVAEDASRSWPGDPPVAAMTTTATAPAATTPPAAASPIRRR</sequence>
<gene>
    <name evidence="2" type="ORF">SAVMC3_61990</name>
</gene>
<name>A0A499VKZ8_STRAX</name>
<dbReference type="EMBL" id="AP019621">
    <property type="protein sequence ID" value="BBJ53570.1"/>
    <property type="molecule type" value="Genomic_DNA"/>
</dbReference>